<name>A0A8J7FCE5_9CYAN</name>
<dbReference type="Proteomes" id="UP000620559">
    <property type="component" value="Unassembled WGS sequence"/>
</dbReference>
<proteinExistence type="predicted"/>
<evidence type="ECO:0000313" key="2">
    <source>
        <dbReference type="EMBL" id="MBE9211691.1"/>
    </source>
</evidence>
<protein>
    <submittedName>
        <fullName evidence="2">AAA-like domain-containing protein</fullName>
    </submittedName>
</protein>
<reference evidence="2" key="1">
    <citation type="submission" date="2020-10" db="EMBL/GenBank/DDBJ databases">
        <authorList>
            <person name="Castelo-Branco R."/>
            <person name="Eusebio N."/>
            <person name="Adriana R."/>
            <person name="Vieira A."/>
            <person name="Brugerolle De Fraissinette N."/>
            <person name="Rezende De Castro R."/>
            <person name="Schneider M.P."/>
            <person name="Vasconcelos V."/>
            <person name="Leao P.N."/>
        </authorList>
    </citation>
    <scope>NUCLEOTIDE SEQUENCE</scope>
    <source>
        <strain evidence="2">LEGE 06105</strain>
    </source>
</reference>
<sequence length="534" mass="60747">MNVNNPTRKILLLSANPRGTGLLRLDEEKREIKEGLKRAKKREQYSIDSAEAVRYRDIHRAILEYEPQVIHFCGHGTGEDGLVFEDESGQIKLVDAEALAGLFQLFSNQVECVVLNCCYSEYQALEISQYIDYVVGMSQEIGDKAAIEFAVGFYDALGAGHNYEFAYKLGCNLIGIAGIPEQHTPRFIAGNSSQTPPENPAEAATTVYIERQNIEEKCYQVILQPGALIRIKAAQKMGKTSLLEKLLDYSTEQGYQTAKLDLKQADVNTLADLKTFLQWLCADVSDSLELEPELDKYWQDIYGLNKNCTRYFQKYLLSVTDKPLVFAIDNFERLFEYPDIFPQFCLLLRGWYESAKQGDRIGKIWQKLRLVVVHSTEAYPCLDTNHSPFNVGIAIDLPEFNLQQVENIANRYDNSQLGQEGLNKLMELVGGHPYLIQEAISNLKTKQITLEQLLKLAPTEEGIFSNHLREQLWNLQHNPQLESAYKKVVTANKPVRLDAETGFKLHSMGLVKLLGNDCVPSYDLYRRYFSERLV</sequence>
<dbReference type="InterPro" id="IPR027417">
    <property type="entry name" value="P-loop_NTPase"/>
</dbReference>
<gene>
    <name evidence="2" type="ORF">IQ247_02990</name>
</gene>
<dbReference type="Gene3D" id="3.40.50.300">
    <property type="entry name" value="P-loop containing nucleotide triphosphate hydrolases"/>
    <property type="match status" value="1"/>
</dbReference>
<organism evidence="2 3">
    <name type="scientific">Plectonema cf. radiosum LEGE 06105</name>
    <dbReference type="NCBI Taxonomy" id="945769"/>
    <lineage>
        <taxon>Bacteria</taxon>
        <taxon>Bacillati</taxon>
        <taxon>Cyanobacteriota</taxon>
        <taxon>Cyanophyceae</taxon>
        <taxon>Oscillatoriophycideae</taxon>
        <taxon>Oscillatoriales</taxon>
        <taxon>Microcoleaceae</taxon>
        <taxon>Plectonema</taxon>
    </lineage>
</organism>
<dbReference type="SUPFAM" id="SSF52540">
    <property type="entry name" value="P-loop containing nucleoside triphosphate hydrolases"/>
    <property type="match status" value="1"/>
</dbReference>
<accession>A0A8J7FCE5</accession>
<dbReference type="InterPro" id="IPR024983">
    <property type="entry name" value="CHAT_dom"/>
</dbReference>
<dbReference type="Pfam" id="PF12770">
    <property type="entry name" value="CHAT"/>
    <property type="match status" value="1"/>
</dbReference>
<comment type="caution">
    <text evidence="2">The sequence shown here is derived from an EMBL/GenBank/DDBJ whole genome shotgun (WGS) entry which is preliminary data.</text>
</comment>
<feature type="domain" description="CHAT" evidence="1">
    <location>
        <begin position="12"/>
        <end position="161"/>
    </location>
</feature>
<dbReference type="AlphaFoldDB" id="A0A8J7FCE5"/>
<evidence type="ECO:0000259" key="1">
    <source>
        <dbReference type="Pfam" id="PF12770"/>
    </source>
</evidence>
<dbReference type="EMBL" id="JADEWL010000006">
    <property type="protein sequence ID" value="MBE9211691.1"/>
    <property type="molecule type" value="Genomic_DNA"/>
</dbReference>
<keyword evidence="3" id="KW-1185">Reference proteome</keyword>
<dbReference type="Pfam" id="PF14516">
    <property type="entry name" value="AAA_35"/>
    <property type="match status" value="1"/>
</dbReference>
<evidence type="ECO:0000313" key="3">
    <source>
        <dbReference type="Proteomes" id="UP000620559"/>
    </source>
</evidence>
<dbReference type="RefSeq" id="WP_193916902.1">
    <property type="nucleotide sequence ID" value="NZ_JADEWL010000006.1"/>
</dbReference>